<organism evidence="5 6">
    <name type="scientific">Rhamnella rubrinervis</name>
    <dbReference type="NCBI Taxonomy" id="2594499"/>
    <lineage>
        <taxon>Eukaryota</taxon>
        <taxon>Viridiplantae</taxon>
        <taxon>Streptophyta</taxon>
        <taxon>Embryophyta</taxon>
        <taxon>Tracheophyta</taxon>
        <taxon>Spermatophyta</taxon>
        <taxon>Magnoliopsida</taxon>
        <taxon>eudicotyledons</taxon>
        <taxon>Gunneridae</taxon>
        <taxon>Pentapetalae</taxon>
        <taxon>rosids</taxon>
        <taxon>fabids</taxon>
        <taxon>Rosales</taxon>
        <taxon>Rhamnaceae</taxon>
        <taxon>rhamnoid group</taxon>
        <taxon>Rhamneae</taxon>
        <taxon>Rhamnella</taxon>
    </lineage>
</organism>
<comment type="caution">
    <text evidence="5">The sequence shown here is derived from an EMBL/GenBank/DDBJ whole genome shotgun (WGS) entry which is preliminary data.</text>
</comment>
<sequence>MTQLTSHQLLKDSKSRDPNAVLLLKLNHRAVSDVSCLSDFKKLEKLDLTFNKLTSLEGLQSCINLKWLSVGNNKLESLKGIESFTKLTVLNAGNNKLKSMDAVKSIASLRALILNDNEISSICKLDQMKDLNTLVLSKNPISEIGKSLVKAKSIRKLSLSYCRLQNINSSLKSCVELKELRLSHNDIKSLPAELAHNKYLQNLDVGNNVITRWSDLKVLKSLVNLKNLNLQGNPIAEKDKYMKKIRTVLPNLRVFNTRPTNKYSKDGKSDIVDNNGTAITADNKLETEKVDNLDGNCDVDMKNELKDKRQKTSSNLLENEFPVDEEDNRNQLKKKKSKDHVSDQSKIDNRGNDVDLEKELRQRDGKKNDKLQNKEGLFQDKDDTKVKKKLKENLNAKRENLNAKRGELDVIDDGEASFLELFSLNNAEDTDHSGKKRANDKASQVANSVGGVVTIPAKRKKAKILGPDSMRQLSPAFEIGMGGPSTWGDE</sequence>
<name>A0A8K0E4A4_9ROSA</name>
<keyword evidence="3" id="KW-0175">Coiled coil</keyword>
<protein>
    <recommendedName>
        <fullName evidence="7">Protein phosphatase 1 regulatory subunit 7</fullName>
    </recommendedName>
</protein>
<dbReference type="SUPFAM" id="SSF52058">
    <property type="entry name" value="L domain-like"/>
    <property type="match status" value="1"/>
</dbReference>
<dbReference type="PANTHER" id="PTHR46652">
    <property type="entry name" value="LEUCINE-RICH REPEAT AND IQ DOMAIN-CONTAINING PROTEIN 1-RELATED"/>
    <property type="match status" value="1"/>
</dbReference>
<keyword evidence="1" id="KW-0433">Leucine-rich repeat</keyword>
<keyword evidence="2" id="KW-0677">Repeat</keyword>
<dbReference type="InterPro" id="IPR001611">
    <property type="entry name" value="Leu-rich_rpt"/>
</dbReference>
<dbReference type="AlphaFoldDB" id="A0A8K0E4A4"/>
<feature type="region of interest" description="Disordered" evidence="4">
    <location>
        <begin position="304"/>
        <end position="384"/>
    </location>
</feature>
<dbReference type="Gene3D" id="3.80.10.10">
    <property type="entry name" value="Ribonuclease Inhibitor"/>
    <property type="match status" value="2"/>
</dbReference>
<evidence type="ECO:0000313" key="6">
    <source>
        <dbReference type="Proteomes" id="UP000796880"/>
    </source>
</evidence>
<feature type="compositionally biased region" description="Basic and acidic residues" evidence="4">
    <location>
        <begin position="339"/>
        <end position="384"/>
    </location>
</feature>
<dbReference type="Proteomes" id="UP000796880">
    <property type="component" value="Unassembled WGS sequence"/>
</dbReference>
<evidence type="ECO:0000256" key="2">
    <source>
        <dbReference type="ARBA" id="ARBA00022737"/>
    </source>
</evidence>
<evidence type="ECO:0000313" key="5">
    <source>
        <dbReference type="EMBL" id="KAF3439439.1"/>
    </source>
</evidence>
<feature type="coiled-coil region" evidence="3">
    <location>
        <begin position="384"/>
        <end position="411"/>
    </location>
</feature>
<dbReference type="PROSITE" id="PS51450">
    <property type="entry name" value="LRR"/>
    <property type="match status" value="5"/>
</dbReference>
<dbReference type="InterPro" id="IPR032675">
    <property type="entry name" value="LRR_dom_sf"/>
</dbReference>
<reference evidence="5" key="1">
    <citation type="submission" date="2020-03" db="EMBL/GenBank/DDBJ databases">
        <title>A high-quality chromosome-level genome assembly of a woody plant with both climbing and erect habits, Rhamnella rubrinervis.</title>
        <authorList>
            <person name="Lu Z."/>
            <person name="Yang Y."/>
            <person name="Zhu X."/>
            <person name="Sun Y."/>
        </authorList>
    </citation>
    <scope>NUCLEOTIDE SEQUENCE</scope>
    <source>
        <strain evidence="5">BYM</strain>
        <tissue evidence="5">Leaf</tissue>
    </source>
</reference>
<dbReference type="PANTHER" id="PTHR46652:SF7">
    <property type="entry name" value="LEUCINE-RICH REPEAT AND IQ DOMAIN-CONTAINING PROTEIN 1"/>
    <property type="match status" value="1"/>
</dbReference>
<dbReference type="InterPro" id="IPR050836">
    <property type="entry name" value="SDS22/Internalin_LRR"/>
</dbReference>
<evidence type="ECO:0000256" key="3">
    <source>
        <dbReference type="SAM" id="Coils"/>
    </source>
</evidence>
<dbReference type="Pfam" id="PF12799">
    <property type="entry name" value="LRR_4"/>
    <property type="match status" value="1"/>
</dbReference>
<gene>
    <name evidence="5" type="ORF">FNV43_RR17717</name>
</gene>
<evidence type="ECO:0008006" key="7">
    <source>
        <dbReference type="Google" id="ProtNLM"/>
    </source>
</evidence>
<dbReference type="EMBL" id="VOIH02000008">
    <property type="protein sequence ID" value="KAF3439439.1"/>
    <property type="molecule type" value="Genomic_DNA"/>
</dbReference>
<dbReference type="SMART" id="SM00365">
    <property type="entry name" value="LRR_SD22"/>
    <property type="match status" value="5"/>
</dbReference>
<evidence type="ECO:0000256" key="1">
    <source>
        <dbReference type="ARBA" id="ARBA00022614"/>
    </source>
</evidence>
<proteinExistence type="predicted"/>
<dbReference type="OrthoDB" id="1517790at2759"/>
<accession>A0A8K0E4A4</accession>
<dbReference type="Pfam" id="PF13855">
    <property type="entry name" value="LRR_8"/>
    <property type="match status" value="1"/>
</dbReference>
<evidence type="ECO:0000256" key="4">
    <source>
        <dbReference type="SAM" id="MobiDB-lite"/>
    </source>
</evidence>
<dbReference type="InterPro" id="IPR025875">
    <property type="entry name" value="Leu-rich_rpt_4"/>
</dbReference>
<keyword evidence="6" id="KW-1185">Reference proteome</keyword>